<dbReference type="PROSITE" id="PS50883">
    <property type="entry name" value="EAL"/>
    <property type="match status" value="1"/>
</dbReference>
<dbReference type="InterPro" id="IPR052155">
    <property type="entry name" value="Biofilm_reg_signaling"/>
</dbReference>
<feature type="domain" description="GGDEF" evidence="3">
    <location>
        <begin position="165"/>
        <end position="296"/>
    </location>
</feature>
<dbReference type="CDD" id="cd00130">
    <property type="entry name" value="PAS"/>
    <property type="match status" value="1"/>
</dbReference>
<dbReference type="InterPro" id="IPR000014">
    <property type="entry name" value="PAS"/>
</dbReference>
<dbReference type="SMART" id="SM00086">
    <property type="entry name" value="PAC"/>
    <property type="match status" value="1"/>
</dbReference>
<dbReference type="Gene3D" id="3.30.70.270">
    <property type="match status" value="1"/>
</dbReference>
<dbReference type="PROSITE" id="PS50887">
    <property type="entry name" value="GGDEF"/>
    <property type="match status" value="1"/>
</dbReference>
<dbReference type="NCBIfam" id="TIGR00229">
    <property type="entry name" value="sensory_box"/>
    <property type="match status" value="1"/>
</dbReference>
<dbReference type="Pfam" id="PF00990">
    <property type="entry name" value="GGDEF"/>
    <property type="match status" value="1"/>
</dbReference>
<dbReference type="Gene3D" id="3.20.20.450">
    <property type="entry name" value="EAL domain"/>
    <property type="match status" value="1"/>
</dbReference>
<dbReference type="SUPFAM" id="SSF141868">
    <property type="entry name" value="EAL domain-like"/>
    <property type="match status" value="1"/>
</dbReference>
<organism evidence="4 5">
    <name type="scientific">Vibrio qingdaonensis</name>
    <dbReference type="NCBI Taxonomy" id="2829491"/>
    <lineage>
        <taxon>Bacteria</taxon>
        <taxon>Pseudomonadati</taxon>
        <taxon>Pseudomonadota</taxon>
        <taxon>Gammaproteobacteria</taxon>
        <taxon>Vibrionales</taxon>
        <taxon>Vibrionaceae</taxon>
        <taxon>Vibrio</taxon>
    </lineage>
</organism>
<dbReference type="InterPro" id="IPR035965">
    <property type="entry name" value="PAS-like_dom_sf"/>
</dbReference>
<dbReference type="PANTHER" id="PTHR44757:SF2">
    <property type="entry name" value="BIOFILM ARCHITECTURE MAINTENANCE PROTEIN MBAA"/>
    <property type="match status" value="1"/>
</dbReference>
<dbReference type="InterPro" id="IPR001610">
    <property type="entry name" value="PAC"/>
</dbReference>
<dbReference type="InterPro" id="IPR035919">
    <property type="entry name" value="EAL_sf"/>
</dbReference>
<dbReference type="SUPFAM" id="SSF55073">
    <property type="entry name" value="Nucleotide cyclase"/>
    <property type="match status" value="1"/>
</dbReference>
<name>A0A9X3HYF1_9VIBR</name>
<dbReference type="InterPro" id="IPR029787">
    <property type="entry name" value="Nucleotide_cyclase"/>
</dbReference>
<dbReference type="RefSeq" id="WP_265677005.1">
    <property type="nucleotide sequence ID" value="NZ_JAKRRY010000039.1"/>
</dbReference>
<gene>
    <name evidence="4" type="ORF">MD535_21100</name>
</gene>
<dbReference type="SMART" id="SM00267">
    <property type="entry name" value="GGDEF"/>
    <property type="match status" value="1"/>
</dbReference>
<protein>
    <submittedName>
        <fullName evidence="4">EAL domain-containing protein</fullName>
    </submittedName>
</protein>
<dbReference type="PANTHER" id="PTHR44757">
    <property type="entry name" value="DIGUANYLATE CYCLASE DGCP"/>
    <property type="match status" value="1"/>
</dbReference>
<feature type="domain" description="PAS" evidence="1">
    <location>
        <begin position="10"/>
        <end position="56"/>
    </location>
</feature>
<dbReference type="InterPro" id="IPR001633">
    <property type="entry name" value="EAL_dom"/>
</dbReference>
<dbReference type="NCBIfam" id="TIGR00254">
    <property type="entry name" value="GGDEF"/>
    <property type="match status" value="1"/>
</dbReference>
<dbReference type="CDD" id="cd01949">
    <property type="entry name" value="GGDEF"/>
    <property type="match status" value="1"/>
</dbReference>
<dbReference type="Pfam" id="PF00563">
    <property type="entry name" value="EAL"/>
    <property type="match status" value="1"/>
</dbReference>
<dbReference type="CDD" id="cd01948">
    <property type="entry name" value="EAL"/>
    <property type="match status" value="1"/>
</dbReference>
<proteinExistence type="predicted"/>
<dbReference type="InterPro" id="IPR000160">
    <property type="entry name" value="GGDEF_dom"/>
</dbReference>
<dbReference type="Gene3D" id="3.30.450.20">
    <property type="entry name" value="PAS domain"/>
    <property type="match status" value="1"/>
</dbReference>
<dbReference type="Proteomes" id="UP001155587">
    <property type="component" value="Unassembled WGS sequence"/>
</dbReference>
<dbReference type="Pfam" id="PF13426">
    <property type="entry name" value="PAS_9"/>
    <property type="match status" value="1"/>
</dbReference>
<dbReference type="InterPro" id="IPR043128">
    <property type="entry name" value="Rev_trsase/Diguanyl_cyclase"/>
</dbReference>
<evidence type="ECO:0000259" key="1">
    <source>
        <dbReference type="PROSITE" id="PS50112"/>
    </source>
</evidence>
<reference evidence="4" key="1">
    <citation type="submission" date="2022-02" db="EMBL/GenBank/DDBJ databases">
        <title>Vibrio sp. nov, a new bacterium isolated from seawater.</title>
        <authorList>
            <person name="Yuan Y."/>
        </authorList>
    </citation>
    <scope>NUCLEOTIDE SEQUENCE</scope>
    <source>
        <strain evidence="4">ZSDZ65</strain>
    </source>
</reference>
<dbReference type="PROSITE" id="PS50112">
    <property type="entry name" value="PAS"/>
    <property type="match status" value="1"/>
</dbReference>
<dbReference type="AlphaFoldDB" id="A0A9X3HYF1"/>
<evidence type="ECO:0000313" key="4">
    <source>
        <dbReference type="EMBL" id="MCW8348486.1"/>
    </source>
</evidence>
<keyword evidence="5" id="KW-1185">Reference proteome</keyword>
<dbReference type="EMBL" id="JAKRRY010000039">
    <property type="protein sequence ID" value="MCW8348486.1"/>
    <property type="molecule type" value="Genomic_DNA"/>
</dbReference>
<accession>A0A9X3HYF1</accession>
<dbReference type="SMART" id="SM00052">
    <property type="entry name" value="EAL"/>
    <property type="match status" value="1"/>
</dbReference>
<evidence type="ECO:0000313" key="5">
    <source>
        <dbReference type="Proteomes" id="UP001155587"/>
    </source>
</evidence>
<comment type="caution">
    <text evidence="4">The sequence shown here is derived from an EMBL/GenBank/DDBJ whole genome shotgun (WGS) entry which is preliminary data.</text>
</comment>
<dbReference type="SUPFAM" id="SSF55785">
    <property type="entry name" value="PYP-like sensor domain (PAS domain)"/>
    <property type="match status" value="1"/>
</dbReference>
<sequence>MSPNTALELSFGLIANAMQSCAAAILITDAKASIKYANDQFYQLTGYSAEDVANRNPSVLKSGKTSPDTYREMWSALCSGNSWYGELINRKKNGDLFIEKAQISPFTHQGETYYIAVKRDITLEKDTTDKLSDLAYFDTLTRLPNRTSFFEELQRFLSVNPHSLDAYSLLLIDLNEFKSINDSKGHDYGDLFLQAVARRFKSVIGEQGIVARLGGDEFVVLIPSCNGDVAAKFAQRLIDAIAYIEIGNKYERGSAAIGITTKSSKNIESSLLLKQADLAMYRAKQCQANWLCYTEEMGEQWGRKKALAQRLSEAIEQHRLEVAFMPVVDLANHEVVSFKSRLTWHDQVFGEVNRFEFIPIAEESQLIRKLNLFTIEQACKYASVGALRKVAVKVSSRNFGHGSFVDEIVHILQRYNLPADCLILEVFEESLSKKRSVDELYQLVEHGCQITVADFGMGHISISDLRDLPIQKIKISALLTTEIAEDESVEQVAKAIVGLANLLNIDTIAEGVETDEQLSSLKAIGCHFASGEYISTLMQYSA</sequence>
<evidence type="ECO:0000259" key="2">
    <source>
        <dbReference type="PROSITE" id="PS50883"/>
    </source>
</evidence>
<feature type="domain" description="EAL" evidence="2">
    <location>
        <begin position="304"/>
        <end position="542"/>
    </location>
</feature>
<evidence type="ECO:0000259" key="3">
    <source>
        <dbReference type="PROSITE" id="PS50887"/>
    </source>
</evidence>